<dbReference type="GO" id="GO:0004930">
    <property type="term" value="F:G protein-coupled receptor activity"/>
    <property type="evidence" value="ECO:0007669"/>
    <property type="project" value="UniProtKB-KW"/>
</dbReference>
<keyword evidence="7" id="KW-0675">Receptor</keyword>
<dbReference type="PANTHER" id="PTHR24249:SF372">
    <property type="entry name" value="G-PROTEIN COUPLED RECEPTORS FAMILY 1 PROFILE DOMAIN-CONTAINING PROTEIN"/>
    <property type="match status" value="1"/>
</dbReference>
<dbReference type="Gene3D" id="1.20.1070.10">
    <property type="entry name" value="Rhodopsin 7-helix transmembrane proteins"/>
    <property type="match status" value="2"/>
</dbReference>
<comment type="subcellular location">
    <subcellularLocation>
        <location evidence="1">Cell membrane</location>
        <topology evidence="1">Multi-pass membrane protein</topology>
    </subcellularLocation>
</comment>
<evidence type="ECO:0000256" key="5">
    <source>
        <dbReference type="ARBA" id="ARBA00023040"/>
    </source>
</evidence>
<proteinExistence type="predicted"/>
<dbReference type="AlphaFoldDB" id="A0AAU9VSP4"/>
<evidence type="ECO:0000256" key="1">
    <source>
        <dbReference type="ARBA" id="ARBA00004651"/>
    </source>
</evidence>
<reference evidence="11 12" key="1">
    <citation type="submission" date="2022-05" db="EMBL/GenBank/DDBJ databases">
        <authorList>
            <consortium name="Genoscope - CEA"/>
            <person name="William W."/>
        </authorList>
    </citation>
    <scope>NUCLEOTIDE SEQUENCE [LARGE SCALE GENOMIC DNA]</scope>
</reference>
<dbReference type="InterPro" id="IPR050569">
    <property type="entry name" value="TAAR"/>
</dbReference>
<evidence type="ECO:0000256" key="7">
    <source>
        <dbReference type="ARBA" id="ARBA00023170"/>
    </source>
</evidence>
<dbReference type="PROSITE" id="PS50262">
    <property type="entry name" value="G_PROTEIN_RECEP_F1_2"/>
    <property type="match status" value="1"/>
</dbReference>
<evidence type="ECO:0000313" key="12">
    <source>
        <dbReference type="Proteomes" id="UP001159428"/>
    </source>
</evidence>
<evidence type="ECO:0000313" key="11">
    <source>
        <dbReference type="EMBL" id="CAH3038135.1"/>
    </source>
</evidence>
<keyword evidence="3 9" id="KW-0812">Transmembrane</keyword>
<protein>
    <recommendedName>
        <fullName evidence="10">G-protein coupled receptors family 1 profile domain-containing protein</fullName>
    </recommendedName>
</protein>
<evidence type="ECO:0000256" key="4">
    <source>
        <dbReference type="ARBA" id="ARBA00022989"/>
    </source>
</evidence>
<dbReference type="InterPro" id="IPR017452">
    <property type="entry name" value="GPCR_Rhodpsn_7TM"/>
</dbReference>
<feature type="transmembrane region" description="Helical" evidence="9">
    <location>
        <begin position="99"/>
        <end position="123"/>
    </location>
</feature>
<feature type="transmembrane region" description="Helical" evidence="9">
    <location>
        <begin position="144"/>
        <end position="163"/>
    </location>
</feature>
<feature type="transmembrane region" description="Helical" evidence="9">
    <location>
        <begin position="218"/>
        <end position="237"/>
    </location>
</feature>
<keyword evidence="4 9" id="KW-1133">Transmembrane helix</keyword>
<organism evidence="11 12">
    <name type="scientific">Pocillopora meandrina</name>
    <dbReference type="NCBI Taxonomy" id="46732"/>
    <lineage>
        <taxon>Eukaryota</taxon>
        <taxon>Metazoa</taxon>
        <taxon>Cnidaria</taxon>
        <taxon>Anthozoa</taxon>
        <taxon>Hexacorallia</taxon>
        <taxon>Scleractinia</taxon>
        <taxon>Astrocoeniina</taxon>
        <taxon>Pocilloporidae</taxon>
        <taxon>Pocillopora</taxon>
    </lineage>
</organism>
<feature type="transmembrane region" description="Helical" evidence="9">
    <location>
        <begin position="175"/>
        <end position="197"/>
    </location>
</feature>
<evidence type="ECO:0000256" key="6">
    <source>
        <dbReference type="ARBA" id="ARBA00023136"/>
    </source>
</evidence>
<keyword evidence="5" id="KW-0297">G-protein coupled receptor</keyword>
<evidence type="ECO:0000259" key="10">
    <source>
        <dbReference type="PROSITE" id="PS50262"/>
    </source>
</evidence>
<dbReference type="Pfam" id="PF00001">
    <property type="entry name" value="7tm_1"/>
    <property type="match status" value="1"/>
</dbReference>
<keyword evidence="2" id="KW-1003">Cell membrane</keyword>
<dbReference type="PANTHER" id="PTHR24249">
    <property type="entry name" value="HISTAMINE RECEPTOR-RELATED G-PROTEIN COUPLED RECEPTOR"/>
    <property type="match status" value="1"/>
</dbReference>
<sequence length="346" mass="39498">MVVIVFRLIHGNSLSLMRTEGLAACLVFLNSSLDPFIYCWKIKEVRKAVKMTVRRYFISKPFSCFLPSESLHISALILFEAISDVTLKCSHLEPTWVGYVFTILNAVFSGSAIIGNLLILVDLKKDSRLHPSSKLLFRSLASTDLYVSLIAQPSIVVYLILILKRDYSLYETSERVPNLSCVVFTVISLCTLTWISVDRLLALRLGIRYRHFVTVARVRRILVFSWLLVLATGTFQFCKHNVYLVILTSNVIICLVLTIFRYIFVTMRRRRAQQIAEMGRQTGHMLRYKKTVYKLLWISLLMVSFYVPFSYVSAVRLVKGPDATSAVWLVSMATVVFLNSSLNPLV</sequence>
<dbReference type="SUPFAM" id="SSF81321">
    <property type="entry name" value="Family A G protein-coupled receptor-like"/>
    <property type="match status" value="2"/>
</dbReference>
<keyword evidence="6 9" id="KW-0472">Membrane</keyword>
<evidence type="ECO:0000256" key="2">
    <source>
        <dbReference type="ARBA" id="ARBA00022475"/>
    </source>
</evidence>
<name>A0AAU9VSP4_9CNID</name>
<feature type="transmembrane region" description="Helical" evidence="9">
    <location>
        <begin position="295"/>
        <end position="314"/>
    </location>
</feature>
<evidence type="ECO:0000256" key="3">
    <source>
        <dbReference type="ARBA" id="ARBA00022692"/>
    </source>
</evidence>
<dbReference type="PRINTS" id="PR00237">
    <property type="entry name" value="GPCRRHODOPSN"/>
</dbReference>
<keyword evidence="8" id="KW-0807">Transducer</keyword>
<feature type="transmembrane region" description="Helical" evidence="9">
    <location>
        <begin position="243"/>
        <end position="264"/>
    </location>
</feature>
<dbReference type="EMBL" id="CALNXJ010000004">
    <property type="protein sequence ID" value="CAH3038135.1"/>
    <property type="molecule type" value="Genomic_DNA"/>
</dbReference>
<dbReference type="CDD" id="cd00637">
    <property type="entry name" value="7tm_classA_rhodopsin-like"/>
    <property type="match status" value="1"/>
</dbReference>
<feature type="domain" description="G-protein coupled receptors family 1 profile" evidence="10">
    <location>
        <begin position="115"/>
        <end position="346"/>
    </location>
</feature>
<comment type="caution">
    <text evidence="11">The sequence shown here is derived from an EMBL/GenBank/DDBJ whole genome shotgun (WGS) entry which is preliminary data.</text>
</comment>
<keyword evidence="12" id="KW-1185">Reference proteome</keyword>
<accession>A0AAU9VSP4</accession>
<feature type="transmembrane region" description="Helical" evidence="9">
    <location>
        <begin position="61"/>
        <end position="79"/>
    </location>
</feature>
<evidence type="ECO:0000256" key="8">
    <source>
        <dbReference type="ARBA" id="ARBA00023224"/>
    </source>
</evidence>
<dbReference type="GO" id="GO:0005886">
    <property type="term" value="C:plasma membrane"/>
    <property type="evidence" value="ECO:0007669"/>
    <property type="project" value="UniProtKB-SubCell"/>
</dbReference>
<evidence type="ECO:0000256" key="9">
    <source>
        <dbReference type="SAM" id="Phobius"/>
    </source>
</evidence>
<dbReference type="InterPro" id="IPR000276">
    <property type="entry name" value="GPCR_Rhodpsn"/>
</dbReference>
<gene>
    <name evidence="11" type="ORF">PMEA_00021541</name>
</gene>
<dbReference type="Proteomes" id="UP001159428">
    <property type="component" value="Unassembled WGS sequence"/>
</dbReference>
<feature type="transmembrane region" description="Helical" evidence="9">
    <location>
        <begin position="326"/>
        <end position="345"/>
    </location>
</feature>